<comment type="caution">
    <text evidence="1">The sequence shown here is derived from an EMBL/GenBank/DDBJ whole genome shotgun (WGS) entry which is preliminary data.</text>
</comment>
<organism evidence="1 2">
    <name type="scientific">Chitinophaga oryziterrae</name>
    <dbReference type="NCBI Taxonomy" id="1031224"/>
    <lineage>
        <taxon>Bacteria</taxon>
        <taxon>Pseudomonadati</taxon>
        <taxon>Bacteroidota</taxon>
        <taxon>Chitinophagia</taxon>
        <taxon>Chitinophagales</taxon>
        <taxon>Chitinophagaceae</taxon>
        <taxon>Chitinophaga</taxon>
    </lineage>
</organism>
<dbReference type="Proteomes" id="UP000468388">
    <property type="component" value="Unassembled WGS sequence"/>
</dbReference>
<dbReference type="RefSeq" id="WP_157302651.1">
    <property type="nucleotide sequence ID" value="NZ_BAAAZB010000001.1"/>
</dbReference>
<protein>
    <submittedName>
        <fullName evidence="1">Uncharacterized protein</fullName>
    </submittedName>
</protein>
<dbReference type="AlphaFoldDB" id="A0A6N8JHN3"/>
<name>A0A6N8JHN3_9BACT</name>
<dbReference type="EMBL" id="WRXO01000009">
    <property type="protein sequence ID" value="MVT43836.1"/>
    <property type="molecule type" value="Genomic_DNA"/>
</dbReference>
<keyword evidence="2" id="KW-1185">Reference proteome</keyword>
<evidence type="ECO:0000313" key="2">
    <source>
        <dbReference type="Proteomes" id="UP000468388"/>
    </source>
</evidence>
<evidence type="ECO:0000313" key="1">
    <source>
        <dbReference type="EMBL" id="MVT43836.1"/>
    </source>
</evidence>
<dbReference type="OrthoDB" id="668284at2"/>
<gene>
    <name evidence="1" type="ORF">GO495_24795</name>
</gene>
<sequence>MKYTTILFLLIFLQKDKQEDLREINLFNGKFVFSVPKYLNEKGPLISTRQDYKYDRHFFNKDSSIKILINVGYEQIIGLRGNMSYEKKLLLGKSDGLDKKITGEEILSINNRPVLLISCDFSNPGFEMAKWHGKLMVFNTTAGGVTVFMSYGYRNKGEEDKRDLLLKKFIESIKMN</sequence>
<accession>A0A6N8JHN3</accession>
<reference evidence="1 2" key="1">
    <citation type="submission" date="2019-12" db="EMBL/GenBank/DDBJ databases">
        <title>The draft genomic sequence of strain Chitinophaga oryziterrae JCM 16595.</title>
        <authorList>
            <person name="Zhang X."/>
        </authorList>
    </citation>
    <scope>NUCLEOTIDE SEQUENCE [LARGE SCALE GENOMIC DNA]</scope>
    <source>
        <strain evidence="1 2">JCM 16595</strain>
    </source>
</reference>
<proteinExistence type="predicted"/>